<name>A0AB39BNB0_9MICO</name>
<evidence type="ECO:0008006" key="3">
    <source>
        <dbReference type="Google" id="ProtNLM"/>
    </source>
</evidence>
<keyword evidence="1" id="KW-1133">Transmembrane helix</keyword>
<keyword evidence="1" id="KW-0472">Membrane</keyword>
<dbReference type="RefSeq" id="WP_368499990.1">
    <property type="nucleotide sequence ID" value="NZ_CP162513.1"/>
</dbReference>
<accession>A0AB39BNB0</accession>
<dbReference type="AlphaFoldDB" id="A0AB39BNB0"/>
<geneLocation type="plasmid" evidence="2">
    <name>unnamed2</name>
</geneLocation>
<feature type="transmembrane region" description="Helical" evidence="1">
    <location>
        <begin position="107"/>
        <end position="130"/>
    </location>
</feature>
<evidence type="ECO:0000313" key="2">
    <source>
        <dbReference type="EMBL" id="XDI07625.1"/>
    </source>
</evidence>
<evidence type="ECO:0000256" key="1">
    <source>
        <dbReference type="SAM" id="Phobius"/>
    </source>
</evidence>
<organism evidence="2">
    <name type="scientific">Herbiconiux sp. A18JL235</name>
    <dbReference type="NCBI Taxonomy" id="3152363"/>
    <lineage>
        <taxon>Bacteria</taxon>
        <taxon>Bacillati</taxon>
        <taxon>Actinomycetota</taxon>
        <taxon>Actinomycetes</taxon>
        <taxon>Micrococcales</taxon>
        <taxon>Microbacteriaceae</taxon>
        <taxon>Herbiconiux</taxon>
    </lineage>
</organism>
<feature type="transmembrane region" description="Helical" evidence="1">
    <location>
        <begin position="75"/>
        <end position="95"/>
    </location>
</feature>
<feature type="transmembrane region" description="Helical" evidence="1">
    <location>
        <begin position="20"/>
        <end position="40"/>
    </location>
</feature>
<protein>
    <recommendedName>
        <fullName evidence="3">MotA/TolQ/ExbB proton channel domain-containing protein</fullName>
    </recommendedName>
</protein>
<gene>
    <name evidence="2" type="ORF">ABFY20_20155</name>
</gene>
<dbReference type="EMBL" id="CP162513">
    <property type="protein sequence ID" value="XDI07625.1"/>
    <property type="molecule type" value="Genomic_DNA"/>
</dbReference>
<sequence>MILVPGIVGGLMLLPGAKISTPGSLLAGVALLAGSFLAAWGQVSSMRLKLTERAEDFKTVEQIDRDSLDETAAHLLVASLMSGGTALWLVLGMNFGANADGSISGPFAAIATAFAVYVLLVFLIAIPRLYTAYVNINKVRDELSGTHKGR</sequence>
<keyword evidence="2" id="KW-0614">Plasmid</keyword>
<proteinExistence type="predicted"/>
<reference evidence="2" key="1">
    <citation type="submission" date="2024-05" db="EMBL/GenBank/DDBJ databases">
        <title>Herbiconiux sp. A18JL235.</title>
        <authorList>
            <person name="Zhang G."/>
        </authorList>
    </citation>
    <scope>NUCLEOTIDE SEQUENCE</scope>
    <source>
        <strain evidence="2">A18JL235</strain>
        <plasmid evidence="2">unnamed2</plasmid>
    </source>
</reference>
<keyword evidence="1" id="KW-0812">Transmembrane</keyword>